<organism evidence="1">
    <name type="scientific">Tanacetum cinerariifolium</name>
    <name type="common">Dalmatian daisy</name>
    <name type="synonym">Chrysanthemum cinerariifolium</name>
    <dbReference type="NCBI Taxonomy" id="118510"/>
    <lineage>
        <taxon>Eukaryota</taxon>
        <taxon>Viridiplantae</taxon>
        <taxon>Streptophyta</taxon>
        <taxon>Embryophyta</taxon>
        <taxon>Tracheophyta</taxon>
        <taxon>Spermatophyta</taxon>
        <taxon>Magnoliopsida</taxon>
        <taxon>eudicotyledons</taxon>
        <taxon>Gunneridae</taxon>
        <taxon>Pentapetalae</taxon>
        <taxon>asterids</taxon>
        <taxon>campanulids</taxon>
        <taxon>Asterales</taxon>
        <taxon>Asteraceae</taxon>
        <taxon>Asteroideae</taxon>
        <taxon>Anthemideae</taxon>
        <taxon>Anthemidinae</taxon>
        <taxon>Tanacetum</taxon>
    </lineage>
</organism>
<comment type="caution">
    <text evidence="1">The sequence shown here is derived from an EMBL/GenBank/DDBJ whole genome shotgun (WGS) entry which is preliminary data.</text>
</comment>
<sequence>MVRTNINQFKPPTTQLNIDVVSLILLHVKMIKKMNNKSQQKKKLRTKKDKLNDAPVFVDVVKLKGKKVVEKLLSSKKAKQVEVETELVPVDNDAHVFANEEEAETVDRNTKKINDTPHKVIKKVAGGNKKKKDVNEGNKVVGKLVSSKKVKQVADVSTDEEEAKIVERNKKDK</sequence>
<reference evidence="1" key="1">
    <citation type="journal article" date="2019" name="Sci. Rep.">
        <title>Draft genome of Tanacetum cinerariifolium, the natural source of mosquito coil.</title>
        <authorList>
            <person name="Yamashiro T."/>
            <person name="Shiraishi A."/>
            <person name="Satake H."/>
            <person name="Nakayama K."/>
        </authorList>
    </citation>
    <scope>NUCLEOTIDE SEQUENCE</scope>
</reference>
<protein>
    <submittedName>
        <fullName evidence="1">Uncharacterized protein</fullName>
    </submittedName>
</protein>
<accession>A0A6L2K2E6</accession>
<name>A0A6L2K2E6_TANCI</name>
<dbReference type="EMBL" id="BKCJ010001653">
    <property type="protein sequence ID" value="GEU43040.1"/>
    <property type="molecule type" value="Genomic_DNA"/>
</dbReference>
<proteinExistence type="predicted"/>
<gene>
    <name evidence="1" type="ORF">Tci_015018</name>
</gene>
<dbReference type="AlphaFoldDB" id="A0A6L2K2E6"/>
<evidence type="ECO:0000313" key="1">
    <source>
        <dbReference type="EMBL" id="GEU43040.1"/>
    </source>
</evidence>